<dbReference type="KEGG" id="psel:GM415_06005"/>
<sequence>MTKTTNATADWRMTMPEEWTVKQLAEDGSEVEIPLREHPALRDYKTKDEAVKALVHAQRMLGKTPEGYVRMPGKDDGPEQVAAFYAALGRPEAPDGYALPEIDLPDGFEVQEAMLEGFRSIAFDLGLTPEQVAGLYQWFLPLVLDTHAGLEAEARQLKDSELESLRAVHRGETPRMLDNALRTAEVLGGKDLLHALDQTRAGDRAAVIAAFAKMAPLVLESGMRTSGSGWGEELSREKLREMMQDPRYHDPLKRDPEFVAKIRKGFEQLYPGDYIPGSRL</sequence>
<gene>
    <name evidence="1" type="ORF">GM415_06005</name>
</gene>
<protein>
    <submittedName>
        <fullName evidence="1">Uncharacterized protein</fullName>
    </submittedName>
</protein>
<dbReference type="AlphaFoldDB" id="A0A6I6JEU1"/>
<dbReference type="Proteomes" id="UP000428328">
    <property type="component" value="Chromosome"/>
</dbReference>
<reference evidence="1 2" key="1">
    <citation type="submission" date="2019-11" db="EMBL/GenBank/DDBJ databases">
        <authorList>
            <person name="Zheng R.K."/>
            <person name="Sun C.M."/>
        </authorList>
    </citation>
    <scope>NUCLEOTIDE SEQUENCE [LARGE SCALE GENOMIC DNA]</scope>
    <source>
        <strain evidence="1 2">SRB007</strain>
    </source>
</reference>
<keyword evidence="2" id="KW-1185">Reference proteome</keyword>
<organism evidence="1 2">
    <name type="scientific">Pseudodesulfovibrio cashew</name>
    <dbReference type="NCBI Taxonomy" id="2678688"/>
    <lineage>
        <taxon>Bacteria</taxon>
        <taxon>Pseudomonadati</taxon>
        <taxon>Thermodesulfobacteriota</taxon>
        <taxon>Desulfovibrionia</taxon>
        <taxon>Desulfovibrionales</taxon>
        <taxon>Desulfovibrionaceae</taxon>
    </lineage>
</organism>
<dbReference type="RefSeq" id="WP_158946914.1">
    <property type="nucleotide sequence ID" value="NZ_CP046400.1"/>
</dbReference>
<proteinExistence type="predicted"/>
<evidence type="ECO:0000313" key="2">
    <source>
        <dbReference type="Proteomes" id="UP000428328"/>
    </source>
</evidence>
<evidence type="ECO:0000313" key="1">
    <source>
        <dbReference type="EMBL" id="QGY39689.1"/>
    </source>
</evidence>
<dbReference type="EMBL" id="CP046400">
    <property type="protein sequence ID" value="QGY39689.1"/>
    <property type="molecule type" value="Genomic_DNA"/>
</dbReference>
<name>A0A6I6JEU1_9BACT</name>
<accession>A0A6I6JEU1</accession>